<dbReference type="SUPFAM" id="SSF52283">
    <property type="entry name" value="Formate/glycerate dehydrogenase catalytic domain-like"/>
    <property type="match status" value="1"/>
</dbReference>
<reference evidence="8 9" key="1">
    <citation type="submission" date="2018-11" db="EMBL/GenBank/DDBJ databases">
        <title>Genomic Encyclopedia of Type Strains, Phase IV (KMG-IV): sequencing the most valuable type-strain genomes for metagenomic binning, comparative biology and taxonomic classification.</title>
        <authorList>
            <person name="Goeker M."/>
        </authorList>
    </citation>
    <scope>NUCLEOTIDE SEQUENCE [LARGE SCALE GENOMIC DNA]</scope>
    <source>
        <strain evidence="8 9">DSM 16974</strain>
    </source>
</reference>
<feature type="active site" evidence="5">
    <location>
        <position position="202"/>
    </location>
</feature>
<feature type="binding site" evidence="5">
    <location>
        <position position="252"/>
    </location>
    <ligand>
        <name>substrate</name>
    </ligand>
</feature>
<dbReference type="Proteomes" id="UP000273643">
    <property type="component" value="Unassembled WGS sequence"/>
</dbReference>
<feature type="domain" description="Erythronate-4-phosphate dehydrogenase dimerisation" evidence="7">
    <location>
        <begin position="300"/>
        <end position="371"/>
    </location>
</feature>
<name>A0A3N1P7B1_9GAMM</name>
<dbReference type="InterPro" id="IPR024531">
    <property type="entry name" value="Erythronate-4-P_DHase_dimer"/>
</dbReference>
<evidence type="ECO:0000256" key="2">
    <source>
        <dbReference type="ARBA" id="ARBA00023002"/>
    </source>
</evidence>
<dbReference type="EC" id="1.1.1.290" evidence="5"/>
<dbReference type="InterPro" id="IPR029753">
    <property type="entry name" value="D-isomer_DH_CS"/>
</dbReference>
<feature type="binding site" evidence="5">
    <location>
        <position position="66"/>
    </location>
    <ligand>
        <name>substrate</name>
    </ligand>
</feature>
<evidence type="ECO:0000256" key="4">
    <source>
        <dbReference type="ARBA" id="ARBA00023096"/>
    </source>
</evidence>
<dbReference type="PROSITE" id="PS00671">
    <property type="entry name" value="D_2_HYDROXYACID_DH_3"/>
    <property type="match status" value="1"/>
</dbReference>
<keyword evidence="4 5" id="KW-0664">Pyridoxine biosynthesis</keyword>
<dbReference type="InterPro" id="IPR006140">
    <property type="entry name" value="D-isomer_DH_NAD-bd"/>
</dbReference>
<dbReference type="HAMAP" id="MF_01825">
    <property type="entry name" value="PdxB"/>
    <property type="match status" value="1"/>
</dbReference>
<dbReference type="PANTHER" id="PTHR42938:SF9">
    <property type="entry name" value="FORMATE DEHYDROGENASE 1"/>
    <property type="match status" value="1"/>
</dbReference>
<dbReference type="UniPathway" id="UPA00244">
    <property type="reaction ID" value="UER00310"/>
</dbReference>
<comment type="similarity">
    <text evidence="5">Belongs to the D-isomer specific 2-hydroxyacid dehydrogenase family. PdxB subfamily.</text>
</comment>
<keyword evidence="2 5" id="KW-0560">Oxidoreductase</keyword>
<dbReference type="GO" id="GO:0046983">
    <property type="term" value="F:protein dimerization activity"/>
    <property type="evidence" value="ECO:0007669"/>
    <property type="project" value="InterPro"/>
</dbReference>
<dbReference type="GO" id="GO:0051287">
    <property type="term" value="F:NAD binding"/>
    <property type="evidence" value="ECO:0007669"/>
    <property type="project" value="InterPro"/>
</dbReference>
<evidence type="ECO:0000256" key="1">
    <source>
        <dbReference type="ARBA" id="ARBA00022490"/>
    </source>
</evidence>
<evidence type="ECO:0000313" key="8">
    <source>
        <dbReference type="EMBL" id="ROQ20636.1"/>
    </source>
</evidence>
<evidence type="ECO:0000259" key="7">
    <source>
        <dbReference type="Pfam" id="PF11890"/>
    </source>
</evidence>
<dbReference type="CDD" id="cd12158">
    <property type="entry name" value="ErythrP_dh"/>
    <property type="match status" value="1"/>
</dbReference>
<dbReference type="OrthoDB" id="9770208at2"/>
<feature type="binding site" evidence="5">
    <location>
        <position position="226"/>
    </location>
    <ligand>
        <name>NAD(+)</name>
        <dbReference type="ChEBI" id="CHEBI:57540"/>
    </ligand>
</feature>
<feature type="binding site" evidence="5">
    <location>
        <position position="251"/>
    </location>
    <ligand>
        <name>NAD(+)</name>
        <dbReference type="ChEBI" id="CHEBI:57540"/>
    </ligand>
</feature>
<organism evidence="8 9">
    <name type="scientific">Marinimicrobium koreense</name>
    <dbReference type="NCBI Taxonomy" id="306545"/>
    <lineage>
        <taxon>Bacteria</taxon>
        <taxon>Pseudomonadati</taxon>
        <taxon>Pseudomonadota</taxon>
        <taxon>Gammaproteobacteria</taxon>
        <taxon>Cellvibrionales</taxon>
        <taxon>Cellvibrionaceae</taxon>
        <taxon>Marinimicrobium</taxon>
    </lineage>
</organism>
<accession>A0A3N1P7B1</accession>
<dbReference type="SUPFAM" id="SSF51735">
    <property type="entry name" value="NAD(P)-binding Rossmann-fold domains"/>
    <property type="match status" value="1"/>
</dbReference>
<dbReference type="EMBL" id="RJUK01000001">
    <property type="protein sequence ID" value="ROQ20636.1"/>
    <property type="molecule type" value="Genomic_DNA"/>
</dbReference>
<dbReference type="PANTHER" id="PTHR42938">
    <property type="entry name" value="FORMATE DEHYDROGENASE 1"/>
    <property type="match status" value="1"/>
</dbReference>
<dbReference type="InterPro" id="IPR020921">
    <property type="entry name" value="Erythronate-4-P_DHase"/>
</dbReference>
<comment type="caution">
    <text evidence="8">The sequence shown here is derived from an EMBL/GenBank/DDBJ whole genome shotgun (WGS) entry which is preliminary data.</text>
</comment>
<evidence type="ECO:0000313" key="9">
    <source>
        <dbReference type="Proteomes" id="UP000273643"/>
    </source>
</evidence>
<comment type="catalytic activity">
    <reaction evidence="5">
        <text>4-phospho-D-erythronate + NAD(+) = (R)-3-hydroxy-2-oxo-4-phosphooxybutanoate + NADH + H(+)</text>
        <dbReference type="Rhea" id="RHEA:18829"/>
        <dbReference type="ChEBI" id="CHEBI:15378"/>
        <dbReference type="ChEBI" id="CHEBI:57540"/>
        <dbReference type="ChEBI" id="CHEBI:57945"/>
        <dbReference type="ChEBI" id="CHEBI:58538"/>
        <dbReference type="ChEBI" id="CHEBI:58766"/>
        <dbReference type="EC" id="1.1.1.290"/>
    </reaction>
</comment>
<dbReference type="Pfam" id="PF02826">
    <property type="entry name" value="2-Hacid_dh_C"/>
    <property type="match status" value="1"/>
</dbReference>
<dbReference type="AlphaFoldDB" id="A0A3N1P7B1"/>
<feature type="domain" description="D-isomer specific 2-hydroxyacid dehydrogenase NAD-binding" evidence="6">
    <location>
        <begin position="111"/>
        <end position="250"/>
    </location>
</feature>
<evidence type="ECO:0000259" key="6">
    <source>
        <dbReference type="Pfam" id="PF02826"/>
    </source>
</evidence>
<evidence type="ECO:0000256" key="3">
    <source>
        <dbReference type="ARBA" id="ARBA00023027"/>
    </source>
</evidence>
<keyword evidence="1 5" id="KW-0963">Cytoplasm</keyword>
<keyword evidence="3 5" id="KW-0520">NAD</keyword>
<feature type="binding site" evidence="5">
    <location>
        <position position="142"/>
    </location>
    <ligand>
        <name>NAD(+)</name>
        <dbReference type="ChEBI" id="CHEBI:57540"/>
    </ligand>
</feature>
<protein>
    <recommendedName>
        <fullName evidence="5">Erythronate-4-phosphate dehydrogenase</fullName>
        <ecNumber evidence="5">1.1.1.290</ecNumber>
    </recommendedName>
</protein>
<feature type="binding site" evidence="5">
    <location>
        <position position="45"/>
    </location>
    <ligand>
        <name>substrate</name>
    </ligand>
</feature>
<dbReference type="GO" id="GO:0005829">
    <property type="term" value="C:cytosol"/>
    <property type="evidence" value="ECO:0007669"/>
    <property type="project" value="TreeGrafter"/>
</dbReference>
<dbReference type="InterPro" id="IPR036291">
    <property type="entry name" value="NAD(P)-bd_dom_sf"/>
</dbReference>
<feature type="binding site" evidence="5">
    <location>
        <position position="169"/>
    </location>
    <ligand>
        <name>NAD(+)</name>
        <dbReference type="ChEBI" id="CHEBI:57540"/>
    </ligand>
</feature>
<dbReference type="GO" id="GO:0036001">
    <property type="term" value="P:'de novo' pyridoxal 5'-phosphate biosynthetic process"/>
    <property type="evidence" value="ECO:0007669"/>
    <property type="project" value="TreeGrafter"/>
</dbReference>
<feature type="active site" description="Proton donor" evidence="5">
    <location>
        <position position="248"/>
    </location>
</feature>
<keyword evidence="9" id="KW-1185">Reference proteome</keyword>
<dbReference type="InterPro" id="IPR038251">
    <property type="entry name" value="PdxB_dimer_sf"/>
</dbReference>
<dbReference type="RefSeq" id="WP_123637751.1">
    <property type="nucleotide sequence ID" value="NZ_RJUK01000001.1"/>
</dbReference>
<comment type="function">
    <text evidence="5">Catalyzes the oxidation of erythronate-4-phosphate to 3-hydroxy-2-oxo-4-phosphonooxybutanoate.</text>
</comment>
<comment type="caution">
    <text evidence="5">Lacks conserved residue(s) required for the propagation of feature annotation.</text>
</comment>
<proteinExistence type="inferred from homology"/>
<feature type="active site" evidence="5">
    <location>
        <position position="231"/>
    </location>
</feature>
<dbReference type="Gene3D" id="3.30.1370.170">
    <property type="match status" value="1"/>
</dbReference>
<gene>
    <name evidence="5" type="primary">pdxB</name>
    <name evidence="8" type="ORF">EDC38_1249</name>
</gene>
<sequence length="373" mass="41162">MRIVADENIPLVNECFGEMGEVVRLPGRDMTNADLQGADALLVRSVTQVNETLLHNTPVRFVGTCTIGVDHLDIDYLERQGITWSSAPGCNANSVVEYVYAALAHLDVDWLGKRVGIIGCGNVGGRLYQRLKAQGVECRVYDPFLSTEQIPDLTSLETVFESDVVCMHTPLTRSGSHPSFHLIGTEELKQLRPGAVLLNAGRGAVIDNQALLAHLEAGADLRVVLDVWEPEPDISRPLLARVELGSPHIAGYSYDGKMQGTFMIYEALCRHLGRAPDKVLDALRPAVADPERTLAGGDVWSALKTLIPQVYDIAEDDQRLRALADRAERGEADFAKGFDQLRKQYPKRREFNNYRVSEASGEARARLNELGFK</sequence>
<dbReference type="GO" id="GO:0008615">
    <property type="term" value="P:pyridoxine biosynthetic process"/>
    <property type="evidence" value="ECO:0007669"/>
    <property type="project" value="UniProtKB-UniRule"/>
</dbReference>
<evidence type="ECO:0000256" key="5">
    <source>
        <dbReference type="HAMAP-Rule" id="MF_01825"/>
    </source>
</evidence>
<comment type="subunit">
    <text evidence="5">Homodimer.</text>
</comment>
<dbReference type="Pfam" id="PF11890">
    <property type="entry name" value="DUF3410"/>
    <property type="match status" value="1"/>
</dbReference>
<dbReference type="GO" id="GO:0033711">
    <property type="term" value="F:4-phosphoerythronate dehydrogenase activity"/>
    <property type="evidence" value="ECO:0007669"/>
    <property type="project" value="UniProtKB-EC"/>
</dbReference>
<comment type="pathway">
    <text evidence="5">Cofactor biosynthesis; pyridoxine 5'-phosphate biosynthesis; pyridoxine 5'-phosphate from D-erythrose 4-phosphate: step 2/5.</text>
</comment>
<dbReference type="Gene3D" id="3.40.50.720">
    <property type="entry name" value="NAD(P)-binding Rossmann-like Domain"/>
    <property type="match status" value="2"/>
</dbReference>
<comment type="subcellular location">
    <subcellularLocation>
        <location evidence="5">Cytoplasm</location>
    </subcellularLocation>
</comment>